<comment type="caution">
    <text evidence="1">The sequence shown here is derived from an EMBL/GenBank/DDBJ whole genome shotgun (WGS) entry which is preliminary data.</text>
</comment>
<organism evidence="1 2">
    <name type="scientific">Pararge aegeria aegeria</name>
    <dbReference type="NCBI Taxonomy" id="348720"/>
    <lineage>
        <taxon>Eukaryota</taxon>
        <taxon>Metazoa</taxon>
        <taxon>Ecdysozoa</taxon>
        <taxon>Arthropoda</taxon>
        <taxon>Hexapoda</taxon>
        <taxon>Insecta</taxon>
        <taxon>Pterygota</taxon>
        <taxon>Neoptera</taxon>
        <taxon>Endopterygota</taxon>
        <taxon>Lepidoptera</taxon>
        <taxon>Glossata</taxon>
        <taxon>Ditrysia</taxon>
        <taxon>Papilionoidea</taxon>
        <taxon>Nymphalidae</taxon>
        <taxon>Satyrinae</taxon>
        <taxon>Satyrini</taxon>
        <taxon>Parargina</taxon>
        <taxon>Pararge</taxon>
    </lineage>
</organism>
<proteinExistence type="predicted"/>
<accession>A0A8S4R0C6</accession>
<dbReference type="OrthoDB" id="425681at2759"/>
<dbReference type="Proteomes" id="UP000838756">
    <property type="component" value="Unassembled WGS sequence"/>
</dbReference>
<reference evidence="1" key="1">
    <citation type="submission" date="2022-03" db="EMBL/GenBank/DDBJ databases">
        <authorList>
            <person name="Lindestad O."/>
        </authorList>
    </citation>
    <scope>NUCLEOTIDE SEQUENCE</scope>
</reference>
<keyword evidence="2" id="KW-1185">Reference proteome</keyword>
<sequence length="114" mass="13136">MDSALERPSQNRCTRNVVLAATVADPLDNKSFHGVLIPSYVSKELEDSYLHSNDNLSLTFNSSRIDALEMWCWRRLLRIPWTAFRTNVSILEELKVKERLSLLCRYESSSSLDT</sequence>
<evidence type="ECO:0000313" key="1">
    <source>
        <dbReference type="EMBL" id="CAH2229127.1"/>
    </source>
</evidence>
<dbReference type="EMBL" id="CAKXAJ010024686">
    <property type="protein sequence ID" value="CAH2229127.1"/>
    <property type="molecule type" value="Genomic_DNA"/>
</dbReference>
<dbReference type="AlphaFoldDB" id="A0A8S4R0C6"/>
<name>A0A8S4R0C6_9NEOP</name>
<gene>
    <name evidence="1" type="primary">jg5217</name>
    <name evidence="1" type="ORF">PAEG_LOCUS8613</name>
</gene>
<evidence type="ECO:0000313" key="2">
    <source>
        <dbReference type="Proteomes" id="UP000838756"/>
    </source>
</evidence>
<protein>
    <submittedName>
        <fullName evidence="1">Jg5217 protein</fullName>
    </submittedName>
</protein>